<evidence type="ECO:0000313" key="2">
    <source>
        <dbReference type="EMBL" id="KAG6953929.1"/>
    </source>
</evidence>
<reference evidence="2" key="1">
    <citation type="submission" date="2021-01" db="EMBL/GenBank/DDBJ databases">
        <title>Phytophthora aleatoria, a newly-described species from Pinus radiata is distinct from Phytophthora cactorum isolates based on comparative genomics.</title>
        <authorList>
            <person name="Mcdougal R."/>
            <person name="Panda P."/>
            <person name="Williams N."/>
            <person name="Studholme D.J."/>
        </authorList>
    </citation>
    <scope>NUCLEOTIDE SEQUENCE</scope>
    <source>
        <strain evidence="2">NZFS 4037</strain>
    </source>
</reference>
<protein>
    <submittedName>
        <fullName evidence="2">Uncharacterized protein</fullName>
    </submittedName>
</protein>
<accession>A0A8J5IK37</accession>
<dbReference type="EMBL" id="JAENGY010000986">
    <property type="protein sequence ID" value="KAG6953929.1"/>
    <property type="molecule type" value="Genomic_DNA"/>
</dbReference>
<keyword evidence="3" id="KW-1185">Reference proteome</keyword>
<organism evidence="2 3">
    <name type="scientific">Phytophthora aleatoria</name>
    <dbReference type="NCBI Taxonomy" id="2496075"/>
    <lineage>
        <taxon>Eukaryota</taxon>
        <taxon>Sar</taxon>
        <taxon>Stramenopiles</taxon>
        <taxon>Oomycota</taxon>
        <taxon>Peronosporomycetes</taxon>
        <taxon>Peronosporales</taxon>
        <taxon>Peronosporaceae</taxon>
        <taxon>Phytophthora</taxon>
    </lineage>
</organism>
<comment type="caution">
    <text evidence="2">The sequence shown here is derived from an EMBL/GenBank/DDBJ whole genome shotgun (WGS) entry which is preliminary data.</text>
</comment>
<sequence length="82" mass="8436">MSTTPSQTTPSPRPSSGARPKTASSRSKSRGSKAPKTHKGGQVCCSTTPTNAIFCARGGIPCVARGPCPRSGSGRRRSDFVS</sequence>
<dbReference type="Proteomes" id="UP000709295">
    <property type="component" value="Unassembled WGS sequence"/>
</dbReference>
<name>A0A8J5IK37_9STRA</name>
<feature type="compositionally biased region" description="Basic residues" evidence="1">
    <location>
        <begin position="27"/>
        <end position="39"/>
    </location>
</feature>
<dbReference type="AlphaFoldDB" id="A0A8J5IK37"/>
<proteinExistence type="predicted"/>
<evidence type="ECO:0000313" key="3">
    <source>
        <dbReference type="Proteomes" id="UP000709295"/>
    </source>
</evidence>
<gene>
    <name evidence="2" type="ORF">JG688_00012582</name>
</gene>
<feature type="region of interest" description="Disordered" evidence="1">
    <location>
        <begin position="1"/>
        <end position="44"/>
    </location>
</feature>
<feature type="compositionally biased region" description="Low complexity" evidence="1">
    <location>
        <begin position="1"/>
        <end position="16"/>
    </location>
</feature>
<evidence type="ECO:0000256" key="1">
    <source>
        <dbReference type="SAM" id="MobiDB-lite"/>
    </source>
</evidence>